<evidence type="ECO:0000256" key="1">
    <source>
        <dbReference type="ARBA" id="ARBA00022729"/>
    </source>
</evidence>
<dbReference type="Pfam" id="PF18962">
    <property type="entry name" value="Por_Secre_tail"/>
    <property type="match status" value="1"/>
</dbReference>
<reference evidence="3" key="1">
    <citation type="submission" date="2021-07" db="EMBL/GenBank/DDBJ databases">
        <title>Aureisphaera sp. CAU 1614 isolated from sea sediment.</title>
        <authorList>
            <person name="Kim W."/>
        </authorList>
    </citation>
    <scope>NUCLEOTIDE SEQUENCE</scope>
    <source>
        <strain evidence="3">CAU 1614</strain>
    </source>
</reference>
<proteinExistence type="predicted"/>
<dbReference type="InterPro" id="IPR026444">
    <property type="entry name" value="Secre_tail"/>
</dbReference>
<evidence type="ECO:0000313" key="3">
    <source>
        <dbReference type="EMBL" id="MBW2936968.1"/>
    </source>
</evidence>
<sequence length="635" mass="68093">MNNIISFALLLWITCVYSQEPAIEWQKCLGGTDRDRGNSIIRTIDGGYITIGNSESNDGDVSGNHSIFQDAWIVKQFSNGDIEWQKCLGGTSIELGQGIIQSTDGGYVASILSNSNDGDVTGNHGGSDFWIVKLSSAGIIEWQKSLGGSLDDSPRSIRQTMDGGYIVVGHTDSNDGDVSGNHGVTDGWVVKLSSSGNIEWQKCLGGSLTEVLSSVEQTDDGGYIISGGTFSNDGDVSGQHGLVDFWVVKLSSLGAIDWQKCLGGSNYEIAFSMDKSTDGGYIVSGGTLSNDGDVTGNHGAVDAWVVKLSSSGNIEWQRAFGGSSDEYAYSIVQTIDNGYIFAGLTASNDGDVWGYQGGQSDVWVVKISSLGELQWQKCLGGTIDETAYSLKQIDEGEYVLAGDTFSNDGDVNGNHGDSDFWIVKLSGEYIPLNNDCANAISIDCGDIIIGSTTNASNSGGENSPDVFYEFTGTGINENITISLCGGNTNYDSYLRVFSDCTLSTEINSNNDFCGDQSELIFESDGFSSYFIMVEGNGNSAGNFSLEVSCETILGEEDEILNKLIFYPNPAKGIIRIEADSSVEIEFIKIYSLLGELVINQSVENHQIDVSKLINGVYFLKVKTSKGELTTKFIKI</sequence>
<dbReference type="AlphaFoldDB" id="A0A9X1FMH6"/>
<accession>A0A9X1FMH6</accession>
<evidence type="ECO:0000313" key="4">
    <source>
        <dbReference type="Proteomes" id="UP001138686"/>
    </source>
</evidence>
<dbReference type="PANTHER" id="PTHR42754:SF1">
    <property type="entry name" value="LIPOPROTEIN"/>
    <property type="match status" value="1"/>
</dbReference>
<keyword evidence="1" id="KW-0732">Signal</keyword>
<evidence type="ECO:0000259" key="2">
    <source>
        <dbReference type="Pfam" id="PF18962"/>
    </source>
</evidence>
<dbReference type="NCBIfam" id="TIGR04183">
    <property type="entry name" value="Por_Secre_tail"/>
    <property type="match status" value="1"/>
</dbReference>
<name>A0A9X1FMH6_9FLAO</name>
<dbReference type="RefSeq" id="WP_219050955.1">
    <property type="nucleotide sequence ID" value="NZ_JAHWDP010000001.1"/>
</dbReference>
<dbReference type="PANTHER" id="PTHR42754">
    <property type="entry name" value="ENDOGLUCANASE"/>
    <property type="match status" value="1"/>
</dbReference>
<feature type="domain" description="Secretion system C-terminal sorting" evidence="2">
    <location>
        <begin position="566"/>
        <end position="633"/>
    </location>
</feature>
<dbReference type="Proteomes" id="UP001138686">
    <property type="component" value="Unassembled WGS sequence"/>
</dbReference>
<dbReference type="EMBL" id="JAHWDP010000001">
    <property type="protein sequence ID" value="MBW2936968.1"/>
    <property type="molecule type" value="Genomic_DNA"/>
</dbReference>
<keyword evidence="4" id="KW-1185">Reference proteome</keyword>
<gene>
    <name evidence="3" type="ORF">KXJ69_02555</name>
</gene>
<organism evidence="3 4">
    <name type="scientific">Halomarinibacterium sedimenti</name>
    <dbReference type="NCBI Taxonomy" id="2857106"/>
    <lineage>
        <taxon>Bacteria</taxon>
        <taxon>Pseudomonadati</taxon>
        <taxon>Bacteroidota</taxon>
        <taxon>Flavobacteriia</taxon>
        <taxon>Flavobacteriales</taxon>
        <taxon>Flavobacteriaceae</taxon>
        <taxon>Halomarinibacterium</taxon>
    </lineage>
</organism>
<protein>
    <submittedName>
        <fullName evidence="3">T9SS type A sorting domain-containing protein</fullName>
    </submittedName>
</protein>
<comment type="caution">
    <text evidence="3">The sequence shown here is derived from an EMBL/GenBank/DDBJ whole genome shotgun (WGS) entry which is preliminary data.</text>
</comment>